<protein>
    <recommendedName>
        <fullName evidence="1">HAT C-terminal dimerisation domain-containing protein</fullName>
    </recommendedName>
</protein>
<organism evidence="2 3">
    <name type="scientific">Alternaria arborescens</name>
    <dbReference type="NCBI Taxonomy" id="156630"/>
    <lineage>
        <taxon>Eukaryota</taxon>
        <taxon>Fungi</taxon>
        <taxon>Dikarya</taxon>
        <taxon>Ascomycota</taxon>
        <taxon>Pezizomycotina</taxon>
        <taxon>Dothideomycetes</taxon>
        <taxon>Pleosporomycetidae</taxon>
        <taxon>Pleosporales</taxon>
        <taxon>Pleosporineae</taxon>
        <taxon>Pleosporaceae</taxon>
        <taxon>Alternaria</taxon>
        <taxon>Alternaria sect. Alternaria</taxon>
    </lineage>
</organism>
<dbReference type="AlphaFoldDB" id="A0A4Q4Q4L1"/>
<dbReference type="GO" id="GO:0046983">
    <property type="term" value="F:protein dimerization activity"/>
    <property type="evidence" value="ECO:0007669"/>
    <property type="project" value="InterPro"/>
</dbReference>
<dbReference type="EMBL" id="PEJP01000074">
    <property type="protein sequence ID" value="RYO33387.1"/>
    <property type="molecule type" value="Genomic_DNA"/>
</dbReference>
<proteinExistence type="predicted"/>
<dbReference type="InterPro" id="IPR008906">
    <property type="entry name" value="HATC_C_dom"/>
</dbReference>
<gene>
    <name evidence="2" type="ORF">AA0113_g11681</name>
</gene>
<reference evidence="3" key="1">
    <citation type="journal article" date="2019" name="bioRxiv">
        <title>Genomics, evolutionary history and diagnostics of the Alternaria alternata species group including apple and Asian pear pathotypes.</title>
        <authorList>
            <person name="Armitage A.D."/>
            <person name="Cockerton H.M."/>
            <person name="Sreenivasaprasad S."/>
            <person name="Woodhall J.W."/>
            <person name="Lane C.R."/>
            <person name="Harrison R.J."/>
            <person name="Clarkson J.P."/>
        </authorList>
    </citation>
    <scope>NUCLEOTIDE SEQUENCE [LARGE SCALE GENOMIC DNA]</scope>
    <source>
        <strain evidence="3">RGR 97.0016</strain>
    </source>
</reference>
<evidence type="ECO:0000313" key="2">
    <source>
        <dbReference type="EMBL" id="RYO33387.1"/>
    </source>
</evidence>
<evidence type="ECO:0000259" key="1">
    <source>
        <dbReference type="Pfam" id="PF05699"/>
    </source>
</evidence>
<comment type="caution">
    <text evidence="2">The sequence shown here is derived from an EMBL/GenBank/DDBJ whole genome shotgun (WGS) entry which is preliminary data.</text>
</comment>
<accession>A0A4Q4Q4L1</accession>
<keyword evidence="3" id="KW-1185">Reference proteome</keyword>
<dbReference type="Pfam" id="PF05699">
    <property type="entry name" value="Dimer_Tnp_hAT"/>
    <property type="match status" value="1"/>
</dbReference>
<feature type="domain" description="HAT C-terminal dimerisation" evidence="1">
    <location>
        <begin position="140"/>
        <end position="226"/>
    </location>
</feature>
<sequence length="264" mass="30473">MATKRLEGRGKAGRFGAIYEVIPVFEYLLESLEERIRGFDCVDFEQPNAPEDHFKLDESPVYYAACCLHLYHKRYCDKAWRKKPKWLTAAHHGFQQLWGEYQTRRSPPVRRKEPISSAIDDAIAAIMDDNSDDDSNLDEYEKWRRDEPKWAKQQYESADSSAIKYWVALQPKYPILARFALDVLSILASSCECERMFSELGDLLAPRRRRIGSQLLAALQCIRAWMNASVCLPNQSVCDTLSNSDIDRLYSLDEWQASSDDDGN</sequence>
<name>A0A4Q4Q4L1_9PLEO</name>
<dbReference type="InterPro" id="IPR012337">
    <property type="entry name" value="RNaseH-like_sf"/>
</dbReference>
<dbReference type="SUPFAM" id="SSF53098">
    <property type="entry name" value="Ribonuclease H-like"/>
    <property type="match status" value="1"/>
</dbReference>
<dbReference type="Proteomes" id="UP000293823">
    <property type="component" value="Unassembled WGS sequence"/>
</dbReference>
<dbReference type="OrthoDB" id="3944237at2759"/>
<evidence type="ECO:0000313" key="3">
    <source>
        <dbReference type="Proteomes" id="UP000293823"/>
    </source>
</evidence>